<dbReference type="PANTHER" id="PTHR47505:SF1">
    <property type="entry name" value="DNA UTILIZATION PROTEIN YHGH"/>
    <property type="match status" value="1"/>
</dbReference>
<accession>A0A329MCS7</accession>
<dbReference type="CDD" id="cd06223">
    <property type="entry name" value="PRTases_typeI"/>
    <property type="match status" value="1"/>
</dbReference>
<dbReference type="AlphaFoldDB" id="A0A329MCS7"/>
<evidence type="ECO:0000313" key="3">
    <source>
        <dbReference type="Proteomes" id="UP000250369"/>
    </source>
</evidence>
<dbReference type="EMBL" id="QMFB01000019">
    <property type="protein sequence ID" value="RAV17392.1"/>
    <property type="molecule type" value="Genomic_DNA"/>
</dbReference>
<dbReference type="InterPro" id="IPR051910">
    <property type="entry name" value="ComF/GntX_DNA_util-trans"/>
</dbReference>
<organism evidence="2 3">
    <name type="scientific">Paenibacillus contaminans</name>
    <dbReference type="NCBI Taxonomy" id="450362"/>
    <lineage>
        <taxon>Bacteria</taxon>
        <taxon>Bacillati</taxon>
        <taxon>Bacillota</taxon>
        <taxon>Bacilli</taxon>
        <taxon>Bacillales</taxon>
        <taxon>Paenibacillaceae</taxon>
        <taxon>Paenibacillus</taxon>
    </lineage>
</organism>
<keyword evidence="3" id="KW-1185">Reference proteome</keyword>
<sequence>MIGEPRRPFAGLWRGMGHKIGGLLGGFQRDCPVCRAAANAASNPFGLCASCFAKVPWITEIICEICGRYEACPDCRRRSEPAFRQNRSAVRYNAVMKEWLALFKYRGDERLLNLFADMLLLAYRKHGELADLPKHGFDLLTYVPLSEQRLLERGFNQAEQLALRLGQKTKVPVMPLLTRLRHTPKQSFQKRAERLGNLEGAFDIDGEHVGKLAPMLRERNHLHIAIVDDVYTTGTTLQHCSSILARHVPATFYGITWAR</sequence>
<proteinExistence type="inferred from homology"/>
<dbReference type="OrthoDB" id="9779910at2"/>
<name>A0A329MCS7_9BACL</name>
<gene>
    <name evidence="2" type="ORF">DQG23_27510</name>
</gene>
<dbReference type="InterPro" id="IPR029057">
    <property type="entry name" value="PRTase-like"/>
</dbReference>
<dbReference type="Gene3D" id="3.40.50.2020">
    <property type="match status" value="1"/>
</dbReference>
<dbReference type="RefSeq" id="WP_113034243.1">
    <property type="nucleotide sequence ID" value="NZ_QMFB01000019.1"/>
</dbReference>
<reference evidence="2 3" key="1">
    <citation type="journal article" date="2009" name="Int. J. Syst. Evol. Microbiol.">
        <title>Paenibacillus contaminans sp. nov., isolated from a contaminated laboratory plate.</title>
        <authorList>
            <person name="Chou J.H."/>
            <person name="Lee J.H."/>
            <person name="Lin M.C."/>
            <person name="Chang P.S."/>
            <person name="Arun A.B."/>
            <person name="Young C.C."/>
            <person name="Chen W.M."/>
        </authorList>
    </citation>
    <scope>NUCLEOTIDE SEQUENCE [LARGE SCALE GENOMIC DNA]</scope>
    <source>
        <strain evidence="2 3">CKOBP-6</strain>
    </source>
</reference>
<dbReference type="SUPFAM" id="SSF53271">
    <property type="entry name" value="PRTase-like"/>
    <property type="match status" value="1"/>
</dbReference>
<evidence type="ECO:0000313" key="2">
    <source>
        <dbReference type="EMBL" id="RAV17392.1"/>
    </source>
</evidence>
<evidence type="ECO:0000256" key="1">
    <source>
        <dbReference type="ARBA" id="ARBA00008007"/>
    </source>
</evidence>
<dbReference type="Proteomes" id="UP000250369">
    <property type="component" value="Unassembled WGS sequence"/>
</dbReference>
<comment type="caution">
    <text evidence="2">The sequence shown here is derived from an EMBL/GenBank/DDBJ whole genome shotgun (WGS) entry which is preliminary data.</text>
</comment>
<protein>
    <submittedName>
        <fullName evidence="2">ComF family protein</fullName>
    </submittedName>
</protein>
<dbReference type="PANTHER" id="PTHR47505">
    <property type="entry name" value="DNA UTILIZATION PROTEIN YHGH"/>
    <property type="match status" value="1"/>
</dbReference>
<comment type="similarity">
    <text evidence="1">Belongs to the ComF/GntX family.</text>
</comment>
<dbReference type="InterPro" id="IPR000836">
    <property type="entry name" value="PRTase_dom"/>
</dbReference>